<keyword evidence="3" id="KW-1185">Reference proteome</keyword>
<dbReference type="Proteomes" id="UP000654918">
    <property type="component" value="Unassembled WGS sequence"/>
</dbReference>
<evidence type="ECO:0000256" key="1">
    <source>
        <dbReference type="SAM" id="MobiDB-lite"/>
    </source>
</evidence>
<evidence type="ECO:0000313" key="3">
    <source>
        <dbReference type="Proteomes" id="UP000654918"/>
    </source>
</evidence>
<comment type="caution">
    <text evidence="2">The sequence shown here is derived from an EMBL/GenBank/DDBJ whole genome shotgun (WGS) entry which is preliminary data.</text>
</comment>
<name>A0A8H6JML1_9PEZI</name>
<accession>A0A8H6JML1</accession>
<gene>
    <name evidence="2" type="ORF">CPLU01_14142</name>
</gene>
<dbReference type="AlphaFoldDB" id="A0A8H6JML1"/>
<organism evidence="2 3">
    <name type="scientific">Colletotrichum plurivorum</name>
    <dbReference type="NCBI Taxonomy" id="2175906"/>
    <lineage>
        <taxon>Eukaryota</taxon>
        <taxon>Fungi</taxon>
        <taxon>Dikarya</taxon>
        <taxon>Ascomycota</taxon>
        <taxon>Pezizomycotina</taxon>
        <taxon>Sordariomycetes</taxon>
        <taxon>Hypocreomycetidae</taxon>
        <taxon>Glomerellales</taxon>
        <taxon>Glomerellaceae</taxon>
        <taxon>Colletotrichum</taxon>
        <taxon>Colletotrichum orchidearum species complex</taxon>
    </lineage>
</organism>
<feature type="region of interest" description="Disordered" evidence="1">
    <location>
        <begin position="13"/>
        <end position="47"/>
    </location>
</feature>
<protein>
    <submittedName>
        <fullName evidence="2">Uncharacterized protein</fullName>
    </submittedName>
</protein>
<evidence type="ECO:0000313" key="2">
    <source>
        <dbReference type="EMBL" id="KAF6815400.1"/>
    </source>
</evidence>
<reference evidence="2" key="1">
    <citation type="journal article" date="2020" name="Phytopathology">
        <title>Genome Sequence Resources of Colletotrichum truncatum, C. plurivorum, C. musicola, and C. sojae: Four Species Pathogenic to Soybean (Glycine max).</title>
        <authorList>
            <person name="Rogerio F."/>
            <person name="Boufleur T.R."/>
            <person name="Ciampi-Guillardi M."/>
            <person name="Sukno S.A."/>
            <person name="Thon M.R."/>
            <person name="Massola Junior N.S."/>
            <person name="Baroncelli R."/>
        </authorList>
    </citation>
    <scope>NUCLEOTIDE SEQUENCE</scope>
    <source>
        <strain evidence="2">LFN00145</strain>
    </source>
</reference>
<proteinExistence type="predicted"/>
<sequence length="68" mass="7892">MQADRGLVWSLMRRRRRRRRQQQGAAATRGPHVVGFPRPGDWRLDPRSRAWRANEVVTGAAGNEERVE</sequence>
<dbReference type="EMBL" id="WIGO01000357">
    <property type="protein sequence ID" value="KAF6815400.1"/>
    <property type="molecule type" value="Genomic_DNA"/>
</dbReference>